<evidence type="ECO:0000256" key="3">
    <source>
        <dbReference type="ARBA" id="ARBA00022692"/>
    </source>
</evidence>
<gene>
    <name evidence="9" type="ORF">CAPTEDRAFT_24204</name>
</gene>
<feature type="transmembrane region" description="Helical" evidence="8">
    <location>
        <begin position="37"/>
        <end position="57"/>
    </location>
</feature>
<accession>R7UD47</accession>
<keyword evidence="6" id="KW-0915">Sodium</keyword>
<evidence type="ECO:0008006" key="12">
    <source>
        <dbReference type="Google" id="ProtNLM"/>
    </source>
</evidence>
<dbReference type="GO" id="GO:0005886">
    <property type="term" value="C:plasma membrane"/>
    <property type="evidence" value="ECO:0007669"/>
    <property type="project" value="TreeGrafter"/>
</dbReference>
<feature type="disulfide bond" evidence="7">
    <location>
        <begin position="121"/>
        <end position="131"/>
    </location>
</feature>
<evidence type="ECO:0000313" key="9">
    <source>
        <dbReference type="EMBL" id="ELU03904.1"/>
    </source>
</evidence>
<feature type="transmembrane region" description="Helical" evidence="8">
    <location>
        <begin position="208"/>
        <end position="229"/>
    </location>
</feature>
<dbReference type="EMBL" id="KB302777">
    <property type="protein sequence ID" value="ELU03904.1"/>
    <property type="molecule type" value="Genomic_DNA"/>
</dbReference>
<protein>
    <recommendedName>
        <fullName evidence="12">Transporter</fullName>
    </recommendedName>
</protein>
<feature type="transmembrane region" description="Helical" evidence="8">
    <location>
        <begin position="345"/>
        <end position="361"/>
    </location>
</feature>
<dbReference type="Proteomes" id="UP000014760">
    <property type="component" value="Unassembled WGS sequence"/>
</dbReference>
<dbReference type="PRINTS" id="PR00176">
    <property type="entry name" value="NANEUSMPORT"/>
</dbReference>
<dbReference type="HOGENOM" id="CLU_006855_2_0_1"/>
<dbReference type="Pfam" id="PF00209">
    <property type="entry name" value="SNF"/>
    <property type="match status" value="1"/>
</dbReference>
<feature type="transmembrane region" description="Helical" evidence="8">
    <location>
        <begin position="12"/>
        <end position="31"/>
    </location>
</feature>
<feature type="binding site" evidence="6">
    <location>
        <position position="265"/>
    </location>
    <ligand>
        <name>Na(+)</name>
        <dbReference type="ChEBI" id="CHEBI:29101"/>
        <label>1</label>
    </ligand>
</feature>
<feature type="non-terminal residue" evidence="9">
    <location>
        <position position="362"/>
    </location>
</feature>
<dbReference type="InterPro" id="IPR000175">
    <property type="entry name" value="Na/ntran_symport"/>
</dbReference>
<reference evidence="9 11" key="2">
    <citation type="journal article" date="2013" name="Nature">
        <title>Insights into bilaterian evolution from three spiralian genomes.</title>
        <authorList>
            <person name="Simakov O."/>
            <person name="Marletaz F."/>
            <person name="Cho S.J."/>
            <person name="Edsinger-Gonzales E."/>
            <person name="Havlak P."/>
            <person name="Hellsten U."/>
            <person name="Kuo D.H."/>
            <person name="Larsson T."/>
            <person name="Lv J."/>
            <person name="Arendt D."/>
            <person name="Savage R."/>
            <person name="Osoegawa K."/>
            <person name="de Jong P."/>
            <person name="Grimwood J."/>
            <person name="Chapman J.A."/>
            <person name="Shapiro H."/>
            <person name="Aerts A."/>
            <person name="Otillar R.P."/>
            <person name="Terry A.Y."/>
            <person name="Boore J.L."/>
            <person name="Grigoriev I.V."/>
            <person name="Lindberg D.R."/>
            <person name="Seaver E.C."/>
            <person name="Weisblat D.A."/>
            <person name="Putnam N.H."/>
            <person name="Rokhsar D.S."/>
        </authorList>
    </citation>
    <scope>NUCLEOTIDE SEQUENCE</scope>
    <source>
        <strain evidence="9 11">I ESC-2004</strain>
    </source>
</reference>
<dbReference type="PROSITE" id="PS50267">
    <property type="entry name" value="NA_NEUROTRAN_SYMP_3"/>
    <property type="match status" value="1"/>
</dbReference>
<evidence type="ECO:0000256" key="6">
    <source>
        <dbReference type="PIRSR" id="PIRSR600175-1"/>
    </source>
</evidence>
<comment type="subcellular location">
    <subcellularLocation>
        <location evidence="1">Membrane</location>
        <topology evidence="1">Multi-pass membrane protein</topology>
    </subcellularLocation>
</comment>
<feature type="transmembrane region" description="Helical" evidence="8">
    <location>
        <begin position="254"/>
        <end position="274"/>
    </location>
</feature>
<dbReference type="GO" id="GO:0015179">
    <property type="term" value="F:L-amino acid transmembrane transporter activity"/>
    <property type="evidence" value="ECO:0007669"/>
    <property type="project" value="TreeGrafter"/>
</dbReference>
<keyword evidence="11" id="KW-1185">Reference proteome</keyword>
<feature type="transmembrane region" description="Helical" evidence="8">
    <location>
        <begin position="286"/>
        <end position="315"/>
    </location>
</feature>
<feature type="transmembrane region" description="Helical" evidence="8">
    <location>
        <begin position="179"/>
        <end position="201"/>
    </location>
</feature>
<evidence type="ECO:0000313" key="10">
    <source>
        <dbReference type="EnsemblMetazoa" id="CapteP24204"/>
    </source>
</evidence>
<dbReference type="OrthoDB" id="6581954at2759"/>
<dbReference type="EMBL" id="AMQN01008312">
    <property type="status" value="NOT_ANNOTATED_CDS"/>
    <property type="molecule type" value="Genomic_DNA"/>
</dbReference>
<dbReference type="GO" id="GO:0005283">
    <property type="term" value="F:amino acid:sodium symporter activity"/>
    <property type="evidence" value="ECO:0007669"/>
    <property type="project" value="TreeGrafter"/>
</dbReference>
<dbReference type="InterPro" id="IPR037272">
    <property type="entry name" value="SNS_sf"/>
</dbReference>
<keyword evidence="4 8" id="KW-1133">Transmembrane helix</keyword>
<dbReference type="STRING" id="283909.R7UD47"/>
<name>R7UD47_CAPTE</name>
<dbReference type="OMA" id="SEWNTEL"/>
<proteinExistence type="predicted"/>
<reference evidence="10" key="3">
    <citation type="submission" date="2015-06" db="UniProtKB">
        <authorList>
            <consortium name="EnsemblMetazoa"/>
        </authorList>
    </citation>
    <scope>IDENTIFICATION</scope>
</reference>
<dbReference type="AlphaFoldDB" id="R7UD47"/>
<feature type="transmembrane region" description="Helical" evidence="8">
    <location>
        <begin position="87"/>
        <end position="106"/>
    </location>
</feature>
<keyword evidence="2" id="KW-0813">Transport</keyword>
<dbReference type="GO" id="GO:0089718">
    <property type="term" value="P:amino acid import across plasma membrane"/>
    <property type="evidence" value="ECO:0007669"/>
    <property type="project" value="TreeGrafter"/>
</dbReference>
<feature type="transmembrane region" description="Helical" evidence="8">
    <location>
        <begin position="321"/>
        <end position="338"/>
    </location>
</feature>
<keyword evidence="5 8" id="KW-0472">Membrane</keyword>
<evidence type="ECO:0000256" key="2">
    <source>
        <dbReference type="ARBA" id="ARBA00022448"/>
    </source>
</evidence>
<sequence>RPRWPHHWDFTMSGISFFIGIQSLLIFPYLMANYGGAAFLVPYCLFTVFISFPLLFMDISLGQFSSKGLLSCWECAPFFKGVGVAKLLMSLLYNVHFAVLVGWYAYYFTMSLFDPLPWAECERFNATSGVCLDGDTLAGVLDQSAALANGLLTSGPYVFFSDSIGGKSWMADIGTIGGIHWYIVIATLVVWILAFIVIAPGIKVFGKVWLYCIIDSIILQLALLVRGVMLEGGWEGVKQIMTPDWSVLKEKPRVWMYAFNQAVFSINFGLGGWSTLSSYNQFRRNYLWDAIVFVVMNVVWSLLSAITVFAFTSYLLRQTTVLFSGIGFSVLVIPEVVLTLPNPQVWSAVFYMLLLLTGFGTM</sequence>
<keyword evidence="3 8" id="KW-0812">Transmembrane</keyword>
<feature type="non-terminal residue" evidence="9">
    <location>
        <position position="1"/>
    </location>
</feature>
<keyword evidence="6" id="KW-0479">Metal-binding</keyword>
<evidence type="ECO:0000256" key="1">
    <source>
        <dbReference type="ARBA" id="ARBA00004141"/>
    </source>
</evidence>
<dbReference type="SUPFAM" id="SSF161070">
    <property type="entry name" value="SNF-like"/>
    <property type="match status" value="1"/>
</dbReference>
<dbReference type="GO" id="GO:0046872">
    <property type="term" value="F:metal ion binding"/>
    <property type="evidence" value="ECO:0007669"/>
    <property type="project" value="UniProtKB-KW"/>
</dbReference>
<dbReference type="EnsemblMetazoa" id="CapteT24204">
    <property type="protein sequence ID" value="CapteP24204"/>
    <property type="gene ID" value="CapteG24204"/>
</dbReference>
<evidence type="ECO:0000256" key="4">
    <source>
        <dbReference type="ARBA" id="ARBA00022989"/>
    </source>
</evidence>
<dbReference type="PANTHER" id="PTHR11616">
    <property type="entry name" value="SODIUM/CHLORIDE DEPENDENT TRANSPORTER"/>
    <property type="match status" value="1"/>
</dbReference>
<reference evidence="11" key="1">
    <citation type="submission" date="2012-12" db="EMBL/GenBank/DDBJ databases">
        <authorList>
            <person name="Hellsten U."/>
            <person name="Grimwood J."/>
            <person name="Chapman J.A."/>
            <person name="Shapiro H."/>
            <person name="Aerts A."/>
            <person name="Otillar R.P."/>
            <person name="Terry A.Y."/>
            <person name="Boore J.L."/>
            <person name="Simakov O."/>
            <person name="Marletaz F."/>
            <person name="Cho S.-J."/>
            <person name="Edsinger-Gonzales E."/>
            <person name="Havlak P."/>
            <person name="Kuo D.-H."/>
            <person name="Larsson T."/>
            <person name="Lv J."/>
            <person name="Arendt D."/>
            <person name="Savage R."/>
            <person name="Osoegawa K."/>
            <person name="de Jong P."/>
            <person name="Lindberg D.R."/>
            <person name="Seaver E.C."/>
            <person name="Weisblat D.A."/>
            <person name="Putnam N.H."/>
            <person name="Grigoriev I.V."/>
            <person name="Rokhsar D.S."/>
        </authorList>
    </citation>
    <scope>NUCLEOTIDE SEQUENCE</scope>
    <source>
        <strain evidence="11">I ESC-2004</strain>
    </source>
</reference>
<evidence type="ECO:0000313" key="11">
    <source>
        <dbReference type="Proteomes" id="UP000014760"/>
    </source>
</evidence>
<dbReference type="PANTHER" id="PTHR11616:SF295">
    <property type="entry name" value="SODIUM: NEUROTRANSMITTER SYMPORTER FAMILY"/>
    <property type="match status" value="1"/>
</dbReference>
<evidence type="ECO:0000256" key="7">
    <source>
        <dbReference type="PIRSR" id="PIRSR600175-2"/>
    </source>
</evidence>
<evidence type="ECO:0000256" key="5">
    <source>
        <dbReference type="ARBA" id="ARBA00023136"/>
    </source>
</evidence>
<evidence type="ECO:0000256" key="8">
    <source>
        <dbReference type="SAM" id="Phobius"/>
    </source>
</evidence>
<feature type="binding site" evidence="6">
    <location>
        <position position="297"/>
    </location>
    <ligand>
        <name>Na(+)</name>
        <dbReference type="ChEBI" id="CHEBI:29101"/>
        <label>1</label>
    </ligand>
</feature>
<keyword evidence="7" id="KW-1015">Disulfide bond</keyword>
<organism evidence="9">
    <name type="scientific">Capitella teleta</name>
    <name type="common">Polychaete worm</name>
    <dbReference type="NCBI Taxonomy" id="283909"/>
    <lineage>
        <taxon>Eukaryota</taxon>
        <taxon>Metazoa</taxon>
        <taxon>Spiralia</taxon>
        <taxon>Lophotrochozoa</taxon>
        <taxon>Annelida</taxon>
        <taxon>Polychaeta</taxon>
        <taxon>Sedentaria</taxon>
        <taxon>Scolecida</taxon>
        <taxon>Capitellidae</taxon>
        <taxon>Capitella</taxon>
    </lineage>
</organism>